<dbReference type="InterPro" id="IPR044032">
    <property type="entry name" value="TssC1_C"/>
</dbReference>
<dbReference type="NCBIfam" id="TIGR03355">
    <property type="entry name" value="VI_chp_2"/>
    <property type="match status" value="1"/>
</dbReference>
<dbReference type="AlphaFoldDB" id="A0A0C1TVT6"/>
<evidence type="ECO:0000313" key="4">
    <source>
        <dbReference type="Proteomes" id="UP000031433"/>
    </source>
</evidence>
<dbReference type="Pfam" id="PF18945">
    <property type="entry name" value="VipB_2"/>
    <property type="match status" value="1"/>
</dbReference>
<dbReference type="Proteomes" id="UP000031433">
    <property type="component" value="Unassembled WGS sequence"/>
</dbReference>
<dbReference type="InterPro" id="IPR010269">
    <property type="entry name" value="T6SS_TssC-like"/>
</dbReference>
<dbReference type="PANTHER" id="PTHR35565:SF1">
    <property type="entry name" value="TYPE VI SECRETION SYSTEM CONTRACTILE SHEATH LARGE SUBUNIT"/>
    <property type="match status" value="1"/>
</dbReference>
<feature type="domain" description="TssC1 C-terminal" evidence="2">
    <location>
        <begin position="380"/>
        <end position="491"/>
    </location>
</feature>
<feature type="domain" description="TssC1 N-terminal" evidence="1">
    <location>
        <begin position="68"/>
        <end position="367"/>
    </location>
</feature>
<evidence type="ECO:0000313" key="3">
    <source>
        <dbReference type="EMBL" id="KIE43488.1"/>
    </source>
</evidence>
<dbReference type="InterPro" id="IPR044031">
    <property type="entry name" value="TssC1_N"/>
</dbReference>
<evidence type="ECO:0000259" key="2">
    <source>
        <dbReference type="Pfam" id="PF18945"/>
    </source>
</evidence>
<evidence type="ECO:0000259" key="1">
    <source>
        <dbReference type="Pfam" id="PF05943"/>
    </source>
</evidence>
<dbReference type="EMBL" id="JXBL01000001">
    <property type="protein sequence ID" value="KIE43488.1"/>
    <property type="molecule type" value="Genomic_DNA"/>
</dbReference>
<dbReference type="Pfam" id="PF05943">
    <property type="entry name" value="VipB"/>
    <property type="match status" value="1"/>
</dbReference>
<sequence>MSTEMNGTAPLQEQSASDTSLLEDIVRVTKLQPTDEAYSITRKGVEALMAQLLEPGTEAPKVSKAVLDDMLAEIDRKLSLQMDEILHHPQFQELESCWRSLHFLVDRTDFRENNRIELLNATKEELLDDFEDAPEVAKSGLYKTVYSAEYGQFGGKPFGAIIGNYDFGPGPQDIKLLQNLAAVAGMAHAPFMAAASPQFFGCDDFTALPNLKDITSILEGPQYAKWQAFRESEDARYVGLALPRFLLRLPYGEATRPAKCFNYEEQVSDSHDRYCWGNAAFAFATRLTESFANFRWCANIIGPQGGGTVHDLPLHQYQAMGAIQTKIPTEVLISERREFELAEEGFVALTMRKGSDNAAFFSANSVQKPKSFGNSKEGKEAELNYKLGLQLPYMFIVSRLAHYLKVIQREHIGTWKERGDLENELNLWIRQYVSEMDNPMPGVRSRRPLRQAEVTVEDVPGEPGWYRVGLKVTPHFKYMGAYFTLSLVGKLDKE</sequence>
<comment type="caution">
    <text evidence="3">The sequence shown here is derived from an EMBL/GenBank/DDBJ whole genome shotgun (WGS) entry which is preliminary data.</text>
</comment>
<protein>
    <submittedName>
        <fullName evidence="3">Type VI secretion protein</fullName>
    </submittedName>
</protein>
<proteinExistence type="predicted"/>
<organism evidence="3 4">
    <name type="scientific">Geobacter soli</name>
    <dbReference type="NCBI Taxonomy" id="1510391"/>
    <lineage>
        <taxon>Bacteria</taxon>
        <taxon>Pseudomonadati</taxon>
        <taxon>Thermodesulfobacteriota</taxon>
        <taxon>Desulfuromonadia</taxon>
        <taxon>Geobacterales</taxon>
        <taxon>Geobacteraceae</taxon>
        <taxon>Geobacter</taxon>
    </lineage>
</organism>
<dbReference type="RefSeq" id="WP_039647004.1">
    <property type="nucleotide sequence ID" value="NZ_JXBL01000001.1"/>
</dbReference>
<keyword evidence="4" id="KW-1185">Reference proteome</keyword>
<gene>
    <name evidence="3" type="ORF">SE37_13040</name>
</gene>
<name>A0A0C1TVT6_9BACT</name>
<accession>A0A0C1TVT6</accession>
<reference evidence="3 4" key="1">
    <citation type="submission" date="2015-01" db="EMBL/GenBank/DDBJ databases">
        <title>Genome sequence of the anaerobic bacterium Geobacter soli GSS01, a dissimilatory Fe(III) reducer from soil.</title>
        <authorList>
            <person name="Yang G."/>
            <person name="Zhou S."/>
        </authorList>
    </citation>
    <scope>NUCLEOTIDE SEQUENCE [LARGE SCALE GENOMIC DNA]</scope>
    <source>
        <strain evidence="3 4">GSS01</strain>
    </source>
</reference>
<dbReference type="PANTHER" id="PTHR35565">
    <property type="entry name" value="CYTOPLASMIC PROTEIN-RELATED"/>
    <property type="match status" value="1"/>
</dbReference>